<keyword evidence="3 8" id="KW-0812">Transmembrane</keyword>
<organism evidence="10 11">
    <name type="scientific">Emiliania huxleyi (strain CCMP1516)</name>
    <dbReference type="NCBI Taxonomy" id="280463"/>
    <lineage>
        <taxon>Eukaryota</taxon>
        <taxon>Haptista</taxon>
        <taxon>Haptophyta</taxon>
        <taxon>Prymnesiophyceae</taxon>
        <taxon>Isochrysidales</taxon>
        <taxon>Noelaerhabdaceae</taxon>
        <taxon>Emiliania</taxon>
    </lineage>
</organism>
<dbReference type="HOGENOM" id="CLU_840549_0_0_1"/>
<evidence type="ECO:0000313" key="10">
    <source>
        <dbReference type="EnsemblProtists" id="EOD30906"/>
    </source>
</evidence>
<evidence type="ECO:0000256" key="7">
    <source>
        <dbReference type="ARBA" id="ARBA00023136"/>
    </source>
</evidence>
<accession>A0A0D3K571</accession>
<evidence type="ECO:0000256" key="8">
    <source>
        <dbReference type="SAM" id="Phobius"/>
    </source>
</evidence>
<dbReference type="InterPro" id="IPR039421">
    <property type="entry name" value="Type_1_exporter"/>
</dbReference>
<dbReference type="GO" id="GO:0005524">
    <property type="term" value="F:ATP binding"/>
    <property type="evidence" value="ECO:0007669"/>
    <property type="project" value="UniProtKB-KW"/>
</dbReference>
<evidence type="ECO:0000256" key="2">
    <source>
        <dbReference type="ARBA" id="ARBA00007577"/>
    </source>
</evidence>
<dbReference type="InterPro" id="IPR036640">
    <property type="entry name" value="ABC1_TM_sf"/>
</dbReference>
<dbReference type="EnsemblProtists" id="EOD30906">
    <property type="protein sequence ID" value="EOD30906"/>
    <property type="gene ID" value="EMIHUDRAFT_232336"/>
</dbReference>
<evidence type="ECO:0000256" key="4">
    <source>
        <dbReference type="ARBA" id="ARBA00022741"/>
    </source>
</evidence>
<evidence type="ECO:0000256" key="3">
    <source>
        <dbReference type="ARBA" id="ARBA00022692"/>
    </source>
</evidence>
<dbReference type="Proteomes" id="UP000013827">
    <property type="component" value="Unassembled WGS sequence"/>
</dbReference>
<dbReference type="SMART" id="SM00382">
    <property type="entry name" value="AAA"/>
    <property type="match status" value="1"/>
</dbReference>
<feature type="domain" description="ABC transporter" evidence="9">
    <location>
        <begin position="81"/>
        <end position="327"/>
    </location>
</feature>
<evidence type="ECO:0000313" key="11">
    <source>
        <dbReference type="Proteomes" id="UP000013827"/>
    </source>
</evidence>
<dbReference type="KEGG" id="ehx:EMIHUDRAFT_232336"/>
<dbReference type="InterPro" id="IPR017871">
    <property type="entry name" value="ABC_transporter-like_CS"/>
</dbReference>
<protein>
    <recommendedName>
        <fullName evidence="9">ABC transporter domain-containing protein</fullName>
    </recommendedName>
</protein>
<reference evidence="10" key="2">
    <citation type="submission" date="2024-10" db="UniProtKB">
        <authorList>
            <consortium name="EnsemblProtists"/>
        </authorList>
    </citation>
    <scope>IDENTIFICATION</scope>
</reference>
<dbReference type="GO" id="GO:0016887">
    <property type="term" value="F:ATP hydrolysis activity"/>
    <property type="evidence" value="ECO:0007669"/>
    <property type="project" value="InterPro"/>
</dbReference>
<keyword evidence="11" id="KW-1185">Reference proteome</keyword>
<dbReference type="GeneID" id="17276180"/>
<evidence type="ECO:0000256" key="5">
    <source>
        <dbReference type="ARBA" id="ARBA00022840"/>
    </source>
</evidence>
<sequence length="331" mass="35893">MALTSSGFAVIFGALQVSVGVGFWLITYGQLQFGKLTAFQSYQMQARPTPARLHIFQLLDREPRLPTGGGQSPAEPMRGEIAFEGVVFAFPTAEDVPVLRGFTLSAESTVALVGSSGCGKSTTLSLLLRFYDPQRGAITIDGHGVGDLDQVWLRSQMALEPLLFGLSVEENVGYSLSAARAREGGGRVDFNDAAVRARVEEACRRANAHEFVGGLSDGCETLSGWRGICIKLSGGQKQRVAIARALLAEPRALLFEEFGAMSAGVEELLMRVAEVAGRKLTWWQYDQTSWSARECMPFVCAAATVGWVGLGRRNEEANGTLFYLRRRRGCA</sequence>
<dbReference type="Pfam" id="PF00005">
    <property type="entry name" value="ABC_tran"/>
    <property type="match status" value="1"/>
</dbReference>
<evidence type="ECO:0000256" key="1">
    <source>
        <dbReference type="ARBA" id="ARBA00004141"/>
    </source>
</evidence>
<dbReference type="RefSeq" id="XP_005783335.1">
    <property type="nucleotide sequence ID" value="XM_005783278.1"/>
</dbReference>
<dbReference type="STRING" id="2903.R1F6H0"/>
<dbReference type="PROSITE" id="PS00211">
    <property type="entry name" value="ABC_TRANSPORTER_1"/>
    <property type="match status" value="1"/>
</dbReference>
<dbReference type="SUPFAM" id="SSF52540">
    <property type="entry name" value="P-loop containing nucleoside triphosphate hydrolases"/>
    <property type="match status" value="1"/>
</dbReference>
<evidence type="ECO:0000256" key="6">
    <source>
        <dbReference type="ARBA" id="ARBA00022989"/>
    </source>
</evidence>
<dbReference type="PANTHER" id="PTHR43394">
    <property type="entry name" value="ATP-DEPENDENT PERMEASE MDL1, MITOCHONDRIAL"/>
    <property type="match status" value="1"/>
</dbReference>
<comment type="similarity">
    <text evidence="2">Belongs to the ABC transporter superfamily. ABCB family. Multidrug resistance exporter (TC 3.A.1.201) subfamily.</text>
</comment>
<keyword evidence="7 8" id="KW-0472">Membrane</keyword>
<dbReference type="PROSITE" id="PS50893">
    <property type="entry name" value="ABC_TRANSPORTER_2"/>
    <property type="match status" value="1"/>
</dbReference>
<keyword evidence="5" id="KW-0067">ATP-binding</keyword>
<dbReference type="OMA" id="CRRANAH"/>
<dbReference type="GO" id="GO:0090374">
    <property type="term" value="P:oligopeptide export from mitochondrion"/>
    <property type="evidence" value="ECO:0007669"/>
    <property type="project" value="TreeGrafter"/>
</dbReference>
<proteinExistence type="inferred from homology"/>
<dbReference type="GO" id="GO:0005743">
    <property type="term" value="C:mitochondrial inner membrane"/>
    <property type="evidence" value="ECO:0007669"/>
    <property type="project" value="TreeGrafter"/>
</dbReference>
<comment type="subcellular location">
    <subcellularLocation>
        <location evidence="1">Membrane</location>
        <topology evidence="1">Multi-pass membrane protein</topology>
    </subcellularLocation>
</comment>
<dbReference type="InterPro" id="IPR003593">
    <property type="entry name" value="AAA+_ATPase"/>
</dbReference>
<dbReference type="GO" id="GO:0015421">
    <property type="term" value="F:ABC-type oligopeptide transporter activity"/>
    <property type="evidence" value="ECO:0007669"/>
    <property type="project" value="TreeGrafter"/>
</dbReference>
<reference evidence="11" key="1">
    <citation type="journal article" date="2013" name="Nature">
        <title>Pan genome of the phytoplankton Emiliania underpins its global distribution.</title>
        <authorList>
            <person name="Read B.A."/>
            <person name="Kegel J."/>
            <person name="Klute M.J."/>
            <person name="Kuo A."/>
            <person name="Lefebvre S.C."/>
            <person name="Maumus F."/>
            <person name="Mayer C."/>
            <person name="Miller J."/>
            <person name="Monier A."/>
            <person name="Salamov A."/>
            <person name="Young J."/>
            <person name="Aguilar M."/>
            <person name="Claverie J.M."/>
            <person name="Frickenhaus S."/>
            <person name="Gonzalez K."/>
            <person name="Herman E.K."/>
            <person name="Lin Y.C."/>
            <person name="Napier J."/>
            <person name="Ogata H."/>
            <person name="Sarno A.F."/>
            <person name="Shmutz J."/>
            <person name="Schroeder D."/>
            <person name="de Vargas C."/>
            <person name="Verret F."/>
            <person name="von Dassow P."/>
            <person name="Valentin K."/>
            <person name="Van de Peer Y."/>
            <person name="Wheeler G."/>
            <person name="Dacks J.B."/>
            <person name="Delwiche C.F."/>
            <person name="Dyhrman S.T."/>
            <person name="Glockner G."/>
            <person name="John U."/>
            <person name="Richards T."/>
            <person name="Worden A.Z."/>
            <person name="Zhang X."/>
            <person name="Grigoriev I.V."/>
            <person name="Allen A.E."/>
            <person name="Bidle K."/>
            <person name="Borodovsky M."/>
            <person name="Bowler C."/>
            <person name="Brownlee C."/>
            <person name="Cock J.M."/>
            <person name="Elias M."/>
            <person name="Gladyshev V.N."/>
            <person name="Groth M."/>
            <person name="Guda C."/>
            <person name="Hadaegh A."/>
            <person name="Iglesias-Rodriguez M.D."/>
            <person name="Jenkins J."/>
            <person name="Jones B.M."/>
            <person name="Lawson T."/>
            <person name="Leese F."/>
            <person name="Lindquist E."/>
            <person name="Lobanov A."/>
            <person name="Lomsadze A."/>
            <person name="Malik S.B."/>
            <person name="Marsh M.E."/>
            <person name="Mackinder L."/>
            <person name="Mock T."/>
            <person name="Mueller-Roeber B."/>
            <person name="Pagarete A."/>
            <person name="Parker M."/>
            <person name="Probert I."/>
            <person name="Quesneville H."/>
            <person name="Raines C."/>
            <person name="Rensing S.A."/>
            <person name="Riano-Pachon D.M."/>
            <person name="Richier S."/>
            <person name="Rokitta S."/>
            <person name="Shiraiwa Y."/>
            <person name="Soanes D.M."/>
            <person name="van der Giezen M."/>
            <person name="Wahlund T.M."/>
            <person name="Williams B."/>
            <person name="Wilson W."/>
            <person name="Wolfe G."/>
            <person name="Wurch L.L."/>
        </authorList>
    </citation>
    <scope>NUCLEOTIDE SEQUENCE</scope>
</reference>
<keyword evidence="6 8" id="KW-1133">Transmembrane helix</keyword>
<dbReference type="PaxDb" id="2903-EOD30906"/>
<dbReference type="InterPro" id="IPR003439">
    <property type="entry name" value="ABC_transporter-like_ATP-bd"/>
</dbReference>
<keyword evidence="4" id="KW-0547">Nucleotide-binding</keyword>
<dbReference type="Gene3D" id="3.40.50.300">
    <property type="entry name" value="P-loop containing nucleotide triphosphate hydrolases"/>
    <property type="match status" value="1"/>
</dbReference>
<dbReference type="PANTHER" id="PTHR43394:SF27">
    <property type="entry name" value="ATP-DEPENDENT TRANSLOCASE ABCB1-LIKE"/>
    <property type="match status" value="1"/>
</dbReference>
<dbReference type="AlphaFoldDB" id="A0A0D3K571"/>
<dbReference type="eggNOG" id="KOG0055">
    <property type="taxonomic scope" value="Eukaryota"/>
</dbReference>
<dbReference type="Gene3D" id="1.20.1560.10">
    <property type="entry name" value="ABC transporter type 1, transmembrane domain"/>
    <property type="match status" value="1"/>
</dbReference>
<evidence type="ECO:0000259" key="9">
    <source>
        <dbReference type="PROSITE" id="PS50893"/>
    </source>
</evidence>
<dbReference type="InterPro" id="IPR027417">
    <property type="entry name" value="P-loop_NTPase"/>
</dbReference>
<name>A0A0D3K571_EMIH1</name>
<feature type="transmembrane region" description="Helical" evidence="8">
    <location>
        <begin position="6"/>
        <end position="26"/>
    </location>
</feature>